<dbReference type="RefSeq" id="WP_130103563.1">
    <property type="nucleotide sequence ID" value="NZ_SDWW01000042.1"/>
</dbReference>
<protein>
    <submittedName>
        <fullName evidence="2">Nucleotidyltransferase family protein</fullName>
    </submittedName>
</protein>
<name>A0A4Q5N0R1_9MICO</name>
<dbReference type="PANTHER" id="PTHR43777:SF1">
    <property type="entry name" value="MOLYBDENUM COFACTOR CYTIDYLYLTRANSFERASE"/>
    <property type="match status" value="1"/>
</dbReference>
<dbReference type="Gene3D" id="3.90.550.10">
    <property type="entry name" value="Spore Coat Polysaccharide Biosynthesis Protein SpsA, Chain A"/>
    <property type="match status" value="1"/>
</dbReference>
<dbReference type="Proteomes" id="UP000293764">
    <property type="component" value="Unassembled WGS sequence"/>
</dbReference>
<dbReference type="Pfam" id="PF12804">
    <property type="entry name" value="NTP_transf_3"/>
    <property type="match status" value="1"/>
</dbReference>
<keyword evidence="2" id="KW-0808">Transferase</keyword>
<evidence type="ECO:0000259" key="1">
    <source>
        <dbReference type="Pfam" id="PF12804"/>
    </source>
</evidence>
<dbReference type="CDD" id="cd04182">
    <property type="entry name" value="GT_2_like_f"/>
    <property type="match status" value="1"/>
</dbReference>
<dbReference type="PANTHER" id="PTHR43777">
    <property type="entry name" value="MOLYBDENUM COFACTOR CYTIDYLYLTRANSFERASE"/>
    <property type="match status" value="1"/>
</dbReference>
<dbReference type="GO" id="GO:0016779">
    <property type="term" value="F:nucleotidyltransferase activity"/>
    <property type="evidence" value="ECO:0007669"/>
    <property type="project" value="UniProtKB-ARBA"/>
</dbReference>
<feature type="domain" description="MobA-like NTP transferase" evidence="1">
    <location>
        <begin position="18"/>
        <end position="191"/>
    </location>
</feature>
<dbReference type="InterPro" id="IPR025877">
    <property type="entry name" value="MobA-like_NTP_Trfase"/>
</dbReference>
<proteinExistence type="predicted"/>
<sequence>MATITSPRASIRYPSVVGLVLAAGRGSRYGGPKALARDADGTPWLSRAVHALRQGGCAPVVVVLGAGADEAEALLDRSAEVLVVHAEDWAAGLAASLRAGLGAVAALVPEPTAVVVVPVDVPDLSAELVARLTGAHANGPGTTPVDDGTLRRAVFHGQPGHPVVLGRRHWAPLLDGLTGDSGARAYLAARQAVEIECADLGTGLDVDRS</sequence>
<evidence type="ECO:0000313" key="2">
    <source>
        <dbReference type="EMBL" id="RYV50087.1"/>
    </source>
</evidence>
<keyword evidence="3" id="KW-1185">Reference proteome</keyword>
<dbReference type="SUPFAM" id="SSF53448">
    <property type="entry name" value="Nucleotide-diphospho-sugar transferases"/>
    <property type="match status" value="1"/>
</dbReference>
<dbReference type="OrthoDB" id="4427994at2"/>
<reference evidence="2 3" key="1">
    <citation type="submission" date="2019-01" db="EMBL/GenBank/DDBJ databases">
        <title>Novel species of Cellulomonas.</title>
        <authorList>
            <person name="Liu Q."/>
            <person name="Xin Y.-H."/>
        </authorList>
    </citation>
    <scope>NUCLEOTIDE SEQUENCE [LARGE SCALE GENOMIC DNA]</scope>
    <source>
        <strain evidence="2 3">HLT2-17</strain>
    </source>
</reference>
<dbReference type="AlphaFoldDB" id="A0A4Q5N0R1"/>
<comment type="caution">
    <text evidence="2">The sequence shown here is derived from an EMBL/GenBank/DDBJ whole genome shotgun (WGS) entry which is preliminary data.</text>
</comment>
<organism evidence="2 3">
    <name type="scientific">Pengzhenrongella frigida</name>
    <dbReference type="NCBI Taxonomy" id="1259133"/>
    <lineage>
        <taxon>Bacteria</taxon>
        <taxon>Bacillati</taxon>
        <taxon>Actinomycetota</taxon>
        <taxon>Actinomycetes</taxon>
        <taxon>Micrococcales</taxon>
        <taxon>Pengzhenrongella</taxon>
    </lineage>
</organism>
<gene>
    <name evidence="2" type="ORF">EUA98_15305</name>
</gene>
<dbReference type="EMBL" id="SDWW01000042">
    <property type="protein sequence ID" value="RYV50087.1"/>
    <property type="molecule type" value="Genomic_DNA"/>
</dbReference>
<dbReference type="InterPro" id="IPR029044">
    <property type="entry name" value="Nucleotide-diphossugar_trans"/>
</dbReference>
<evidence type="ECO:0000313" key="3">
    <source>
        <dbReference type="Proteomes" id="UP000293764"/>
    </source>
</evidence>
<accession>A0A4Q5N0R1</accession>